<keyword evidence="2" id="KW-1133">Transmembrane helix</keyword>
<evidence type="ECO:0000313" key="5">
    <source>
        <dbReference type="Proteomes" id="UP000198881"/>
    </source>
</evidence>
<feature type="transmembrane region" description="Helical" evidence="2">
    <location>
        <begin position="51"/>
        <end position="75"/>
    </location>
</feature>
<name>A0A1I7MDV3_9MICC</name>
<keyword evidence="2" id="KW-0472">Membrane</keyword>
<evidence type="ECO:0000256" key="2">
    <source>
        <dbReference type="SAM" id="Phobius"/>
    </source>
</evidence>
<gene>
    <name evidence="4" type="ORF">SAMN04487966_101104</name>
</gene>
<dbReference type="EMBL" id="FPCG01000001">
    <property type="protein sequence ID" value="SFV20088.1"/>
    <property type="molecule type" value="Genomic_DNA"/>
</dbReference>
<feature type="transmembrane region" description="Helical" evidence="2">
    <location>
        <begin position="320"/>
        <end position="341"/>
    </location>
</feature>
<dbReference type="Proteomes" id="UP000198881">
    <property type="component" value="Unassembled WGS sequence"/>
</dbReference>
<dbReference type="Pfam" id="PF04024">
    <property type="entry name" value="PspC"/>
    <property type="match status" value="1"/>
</dbReference>
<reference evidence="4 5" key="1">
    <citation type="submission" date="2016-10" db="EMBL/GenBank/DDBJ databases">
        <authorList>
            <person name="de Groot N.N."/>
        </authorList>
    </citation>
    <scope>NUCLEOTIDE SEQUENCE [LARGE SCALE GENOMIC DNA]</scope>
    <source>
        <strain evidence="4 5">CGMCC 1.7054</strain>
    </source>
</reference>
<feature type="compositionally biased region" description="Low complexity" evidence="1">
    <location>
        <begin position="180"/>
        <end position="196"/>
    </location>
</feature>
<evidence type="ECO:0000259" key="3">
    <source>
        <dbReference type="Pfam" id="PF04024"/>
    </source>
</evidence>
<feature type="transmembrane region" description="Helical" evidence="2">
    <location>
        <begin position="291"/>
        <end position="313"/>
    </location>
</feature>
<protein>
    <submittedName>
        <fullName evidence="4">Phage shock protein C (PspC) family protein</fullName>
    </submittedName>
</protein>
<sequence>MTSNLEHRSPDPGFYGWIRSLQTVRSPERWFGGVVSGIADRLEIDRTLARAVFVVACFLTIGVAVLFYGLCWLLLPEPDGRIHLREAGAGRWTAGMTGAVILTVLGAQDLLFATSDRGAWRGPGSVAGAVLIGLFIWMVIARRDRPRQLPSGSAGPAPRTPPAAPAPTVHLAPSRTDWYGSADTTTAPSGSGSTAAQRPAGHAETDPAVPSALHETEDPMSQQTVAPPTVPDPYGEAGHSRPSAPVGPARKPPARALPGSLQAAVVGLALVAAAVVGLLKYLGVYEVPWSLVWVTASATALGVMALGVLFAALRGRTGGGLTVATAILTLPVIASTTGNLIHFDPELRTLQGSSESGYEMRFSTGLIDLSDLTDLELPPGGELTVPIEVDFSTVTILVPDDVDVLLSTDQGFSTITHPTPGSDMTYENANHDLDRQLIADAPGDTVLHLDTDLAFATVDVQVSQVPTSSTPTEQN</sequence>
<proteinExistence type="predicted"/>
<organism evidence="4 5">
    <name type="scientific">Micrococcus terreus</name>
    <dbReference type="NCBI Taxonomy" id="574650"/>
    <lineage>
        <taxon>Bacteria</taxon>
        <taxon>Bacillati</taxon>
        <taxon>Actinomycetota</taxon>
        <taxon>Actinomycetes</taxon>
        <taxon>Micrococcales</taxon>
        <taxon>Micrococcaceae</taxon>
        <taxon>Micrococcus</taxon>
    </lineage>
</organism>
<dbReference type="SUPFAM" id="SSF103473">
    <property type="entry name" value="MFS general substrate transporter"/>
    <property type="match status" value="1"/>
</dbReference>
<dbReference type="AlphaFoldDB" id="A0A1I7MDV3"/>
<feature type="region of interest" description="Disordered" evidence="1">
    <location>
        <begin position="147"/>
        <end position="254"/>
    </location>
</feature>
<dbReference type="InterPro" id="IPR036259">
    <property type="entry name" value="MFS_trans_sf"/>
</dbReference>
<keyword evidence="5" id="KW-1185">Reference proteome</keyword>
<evidence type="ECO:0000256" key="1">
    <source>
        <dbReference type="SAM" id="MobiDB-lite"/>
    </source>
</evidence>
<dbReference type="RefSeq" id="WP_091692802.1">
    <property type="nucleotide sequence ID" value="NZ_FPCG01000001.1"/>
</dbReference>
<feature type="domain" description="Phage shock protein PspC N-terminal" evidence="3">
    <location>
        <begin position="24"/>
        <end position="77"/>
    </location>
</feature>
<accession>A0A1I7MDV3</accession>
<dbReference type="OrthoDB" id="7359894at2"/>
<dbReference type="InterPro" id="IPR007168">
    <property type="entry name" value="Phageshock_PspC_N"/>
</dbReference>
<keyword evidence="2" id="KW-0812">Transmembrane</keyword>
<feature type="transmembrane region" description="Helical" evidence="2">
    <location>
        <begin position="119"/>
        <end position="140"/>
    </location>
</feature>
<dbReference type="STRING" id="574650.SAMN04487966_101104"/>
<feature type="transmembrane region" description="Helical" evidence="2">
    <location>
        <begin position="260"/>
        <end position="279"/>
    </location>
</feature>
<evidence type="ECO:0000313" key="4">
    <source>
        <dbReference type="EMBL" id="SFV20088.1"/>
    </source>
</evidence>